<dbReference type="KEGG" id="daa:AKL17_1007"/>
<accession>A0A159Z065</accession>
<dbReference type="EMBL" id="CP012661">
    <property type="protein sequence ID" value="AMY68266.1"/>
    <property type="molecule type" value="Genomic_DNA"/>
</dbReference>
<proteinExistence type="predicted"/>
<evidence type="ECO:0000313" key="2">
    <source>
        <dbReference type="Proteomes" id="UP000076128"/>
    </source>
</evidence>
<evidence type="ECO:0000313" key="1">
    <source>
        <dbReference type="EMBL" id="AMY68266.1"/>
    </source>
</evidence>
<keyword evidence="2" id="KW-1185">Reference proteome</keyword>
<reference evidence="1 2" key="1">
    <citation type="submission" date="2015-09" db="EMBL/GenBank/DDBJ databases">
        <title>Complete genome sequence of Defluviimonas alba cai42t isolated from an oilfield in Xinjiang.</title>
        <authorList>
            <person name="Geng S."/>
            <person name="Pan X."/>
            <person name="Wu X."/>
        </authorList>
    </citation>
    <scope>NUCLEOTIDE SEQUENCE [LARGE SCALE GENOMIC DNA]</scope>
    <source>
        <strain evidence="2">cai42</strain>
    </source>
</reference>
<name>A0A159Z065_9RHOB</name>
<organism evidence="1 2">
    <name type="scientific">Frigidibacter mobilis</name>
    <dbReference type="NCBI Taxonomy" id="1335048"/>
    <lineage>
        <taxon>Bacteria</taxon>
        <taxon>Pseudomonadati</taxon>
        <taxon>Pseudomonadota</taxon>
        <taxon>Alphaproteobacteria</taxon>
        <taxon>Rhodobacterales</taxon>
        <taxon>Paracoccaceae</taxon>
        <taxon>Frigidibacter</taxon>
    </lineage>
</organism>
<gene>
    <name evidence="1" type="ORF">AKL17_1007</name>
</gene>
<dbReference type="Proteomes" id="UP000076128">
    <property type="component" value="Chromosome"/>
</dbReference>
<dbReference type="AlphaFoldDB" id="A0A159Z065"/>
<sequence>MPISIPSRRSSEPPVKRVWPEVMSSPTVPSSTPRNTIIAPRTAPVPDTAAAEISPSSMIAKYSAGPNSSAKVASVGDRPAMIPMPSTPPAKDAIAVMNSATPARLAFAIG</sequence>
<protein>
    <submittedName>
        <fullName evidence="1">Uncharacterized protein</fullName>
    </submittedName>
</protein>